<organism evidence="2 3">
    <name type="scientific">Ovis aries</name>
    <name type="common">Sheep</name>
    <dbReference type="NCBI Taxonomy" id="9940"/>
    <lineage>
        <taxon>Eukaryota</taxon>
        <taxon>Metazoa</taxon>
        <taxon>Chordata</taxon>
        <taxon>Craniata</taxon>
        <taxon>Vertebrata</taxon>
        <taxon>Euteleostomi</taxon>
        <taxon>Mammalia</taxon>
        <taxon>Eutheria</taxon>
        <taxon>Laurasiatheria</taxon>
        <taxon>Artiodactyla</taxon>
        <taxon>Ruminantia</taxon>
        <taxon>Pecora</taxon>
        <taxon>Bovidae</taxon>
        <taxon>Caprinae</taxon>
        <taxon>Ovis</taxon>
    </lineage>
</organism>
<name>A0A836A341_SHEEP</name>
<accession>A0A836A341</accession>
<evidence type="ECO:0000256" key="1">
    <source>
        <dbReference type="SAM" id="MobiDB-lite"/>
    </source>
</evidence>
<dbReference type="AlphaFoldDB" id="A0A836A341"/>
<evidence type="ECO:0000313" key="3">
    <source>
        <dbReference type="Proteomes" id="UP000664991"/>
    </source>
</evidence>
<comment type="caution">
    <text evidence="2">The sequence shown here is derived from an EMBL/GenBank/DDBJ whole genome shotgun (WGS) entry which is preliminary data.</text>
</comment>
<protein>
    <submittedName>
        <fullName evidence="2">Uncharacterized protein</fullName>
    </submittedName>
</protein>
<proteinExistence type="predicted"/>
<feature type="compositionally biased region" description="Low complexity" evidence="1">
    <location>
        <begin position="26"/>
        <end position="36"/>
    </location>
</feature>
<reference evidence="2 3" key="1">
    <citation type="submission" date="2020-12" db="EMBL/GenBank/DDBJ databases">
        <title>De novo assembly of Tibetan sheep genome.</title>
        <authorList>
            <person name="Li X."/>
        </authorList>
    </citation>
    <scope>NUCLEOTIDE SEQUENCE [LARGE SCALE GENOMIC DNA]</scope>
    <source>
        <tissue evidence="2">Heart</tissue>
    </source>
</reference>
<dbReference type="Proteomes" id="UP000664991">
    <property type="component" value="Chromosome 14"/>
</dbReference>
<feature type="region of interest" description="Disordered" evidence="1">
    <location>
        <begin position="15"/>
        <end position="63"/>
    </location>
</feature>
<dbReference type="EMBL" id="JAEMGP010000014">
    <property type="protein sequence ID" value="KAG5201273.1"/>
    <property type="molecule type" value="Genomic_DNA"/>
</dbReference>
<gene>
    <name evidence="2" type="ORF">JEQ12_005807</name>
</gene>
<sequence>MLGCGVPGRLAEEDRLSYNGKKQGDRAAGLAGARGLKPMEDSDGCDPVMREAAPTGRRAHPSTWVRQSLPAVRRDTEFVGTARRWKRRVGKVSPRRSGASAAGSLSFRREVGWGPRVRKTLMSPWRI</sequence>
<evidence type="ECO:0000313" key="2">
    <source>
        <dbReference type="EMBL" id="KAG5201273.1"/>
    </source>
</evidence>